<dbReference type="Gene3D" id="3.90.550.10">
    <property type="entry name" value="Spore Coat Polysaccharide Biosynthesis Protein SpsA, Chain A"/>
    <property type="match status" value="1"/>
</dbReference>
<dbReference type="SUPFAM" id="SSF53448">
    <property type="entry name" value="Nucleotide-diphospho-sugar transferases"/>
    <property type="match status" value="1"/>
</dbReference>
<protein>
    <submittedName>
        <fullName evidence="2">Streptomycin biosynthesis protein StrF</fullName>
    </submittedName>
</protein>
<evidence type="ECO:0000259" key="1">
    <source>
        <dbReference type="Pfam" id="PF13712"/>
    </source>
</evidence>
<dbReference type="Proteomes" id="UP000535491">
    <property type="component" value="Unassembled WGS sequence"/>
</dbReference>
<evidence type="ECO:0000313" key="3">
    <source>
        <dbReference type="Proteomes" id="UP000535491"/>
    </source>
</evidence>
<evidence type="ECO:0000313" key="2">
    <source>
        <dbReference type="EMBL" id="MBA4494335.1"/>
    </source>
</evidence>
<organism evidence="2 3">
    <name type="scientific">Paenactinomyces guangxiensis</name>
    <dbReference type="NCBI Taxonomy" id="1490290"/>
    <lineage>
        <taxon>Bacteria</taxon>
        <taxon>Bacillati</taxon>
        <taxon>Bacillota</taxon>
        <taxon>Bacilli</taxon>
        <taxon>Bacillales</taxon>
        <taxon>Thermoactinomycetaceae</taxon>
        <taxon>Paenactinomyces</taxon>
    </lineage>
</organism>
<sequence>MNEHKFLFVTCVNDEKLYETCINYIQKLDVPPDYTFELLPIRGAKSMAEGYNQTLSNDAKYKIYLHQDTFILNRNFLHDILSLFQSNPSLGILGTIGCKILPQNGIWWEAQDIFGKVVAYKGGKYELVEFREVHAPFETVESIDGLLMATQYDLPWREDICKGFHFYDSSQSIEFIKQGYLVGVPKQTKPWCLHYHTSSFNEVEYRYHQNIFLQHYNHITI</sequence>
<comment type="caution">
    <text evidence="2">The sequence shown here is derived from an EMBL/GenBank/DDBJ whole genome shotgun (WGS) entry which is preliminary data.</text>
</comment>
<gene>
    <name evidence="2" type="ORF">H1191_08455</name>
</gene>
<dbReference type="EMBL" id="JACEIQ010000006">
    <property type="protein sequence ID" value="MBA4494335.1"/>
    <property type="molecule type" value="Genomic_DNA"/>
</dbReference>
<dbReference type="Pfam" id="PF13712">
    <property type="entry name" value="Glyco_tranf_2_5"/>
    <property type="match status" value="1"/>
</dbReference>
<dbReference type="InterPro" id="IPR059123">
    <property type="entry name" value="StrF_dom"/>
</dbReference>
<dbReference type="AlphaFoldDB" id="A0A7W1WQR4"/>
<keyword evidence="3" id="KW-1185">Reference proteome</keyword>
<dbReference type="InterPro" id="IPR029044">
    <property type="entry name" value="Nucleotide-diphossugar_trans"/>
</dbReference>
<name>A0A7W1WQR4_9BACL</name>
<proteinExistence type="predicted"/>
<feature type="domain" description="Streptomycin biosynthesis protein StrF" evidence="1">
    <location>
        <begin position="8"/>
        <end position="216"/>
    </location>
</feature>
<reference evidence="2 3" key="1">
    <citation type="submission" date="2020-07" db="EMBL/GenBank/DDBJ databases">
        <authorList>
            <person name="Feng H."/>
        </authorList>
    </citation>
    <scope>NUCLEOTIDE SEQUENCE [LARGE SCALE GENOMIC DNA]</scope>
    <source>
        <strain evidence="3">s-10</strain>
    </source>
</reference>
<dbReference type="RefSeq" id="WP_181751573.1">
    <property type="nucleotide sequence ID" value="NZ_JACEIQ010000006.1"/>
</dbReference>
<accession>A0A7W1WQR4</accession>